<evidence type="ECO:0000259" key="8">
    <source>
        <dbReference type="PROSITE" id="PS50839"/>
    </source>
</evidence>
<dbReference type="NCBIfam" id="TIGR00254">
    <property type="entry name" value="GGDEF"/>
    <property type="match status" value="1"/>
</dbReference>
<name>E6VWS6_PSEA9</name>
<protein>
    <submittedName>
        <fullName evidence="10">Diguanylate cyclase</fullName>
    </submittedName>
</protein>
<dbReference type="PROSITE" id="PS50113">
    <property type="entry name" value="PAC"/>
    <property type="match status" value="2"/>
</dbReference>
<dbReference type="SUPFAM" id="SSF55785">
    <property type="entry name" value="PYP-like sensor domain (PAS domain)"/>
    <property type="match status" value="3"/>
</dbReference>
<sequence length="840" mass="92423">MRFFLRALVAALVAGAICLVLRTQIIREHRGHQASVIAQQLATLRTRFEKEVISNLLRIQGAATFIAVTPQLDQETFERYAATAMRGAPLLRNLAAAPDFVITYVYPQEGNRQAVGLDYRTMPGQWEQALLAMVRGDLVVAGPIPLVQGGTGLVGRAPVLVRHGNTDQFWGLVSSVIDIERLYEAVGLRTYTDLQLAIRGLDSKGEDGATFFGDPALFDPAREAVLASVVFPAGSWQLAALPVAGWTAIPHFLPILYGLALLLYVGTLVLVYRGLVKDRELIRIRDTLTEAQEVAHLGSWEMHFGTGVLWWSDETYRIFGLDRNDFTPTLETTFALFHPEDAEKNRSKFLADLQAGEPYAITHRIVRPDGTVRHLFSRGKNELGPDGRLSRAMGTLLDITPLKETEAALRMEEQKLRAMSDASIDAIIMIDAKDTVLFWNSAATRLFGYGESEAMGQVLHELICLPQDSKAAVHGFPHFARTGMGSVVGSVHEFTARRKDGAIFPVERSVSSFQMDGKWYAVGILRDITKKLEARRKLESYARRIALASDAGGVGVWEWDIASGTLTWDIRMHELYAVKPGEFSGLYQAWTSRVHPEDLAGAKDSLDKVQTEGGSWNHEFRILLPEGGVRYIRAAARAHMDNSSKVASIIGINQDITEQRLAEQELVRLATKDSLTGLFSRGHFMELGTRAVEHARRYGEPLSVVMFDADRFKAVNDTHGHDVGDMVLKAIGRAAARTLRDVDVLGRIGGEEFAAVLPQTTREQALLVAERVRAEIAASRIEVDADTVLSVTVSLGVCVMDTAPDTDPGTATASLDKLLKGADTALYKAKQNGRNRTESA</sequence>
<evidence type="ECO:0000256" key="3">
    <source>
        <dbReference type="ARBA" id="ARBA00022989"/>
    </source>
</evidence>
<dbReference type="InterPro" id="IPR006189">
    <property type="entry name" value="CHASE_dom"/>
</dbReference>
<feature type="domain" description="PAC" evidence="7">
    <location>
        <begin position="616"/>
        <end position="668"/>
    </location>
</feature>
<dbReference type="GO" id="GO:0007165">
    <property type="term" value="P:signal transduction"/>
    <property type="evidence" value="ECO:0007669"/>
    <property type="project" value="UniProtKB-ARBA"/>
</dbReference>
<dbReference type="InterPro" id="IPR052155">
    <property type="entry name" value="Biofilm_reg_signaling"/>
</dbReference>
<dbReference type="SMART" id="SM00086">
    <property type="entry name" value="PAC"/>
    <property type="match status" value="3"/>
</dbReference>
<evidence type="ECO:0000313" key="11">
    <source>
        <dbReference type="Proteomes" id="UP000002191"/>
    </source>
</evidence>
<organism evidence="10 11">
    <name type="scientific">Pseudodesulfovibrio aespoeensis (strain ATCC 700646 / DSM 10631 / Aspo-2)</name>
    <name type="common">Desulfovibrio aespoeensis</name>
    <dbReference type="NCBI Taxonomy" id="643562"/>
    <lineage>
        <taxon>Bacteria</taxon>
        <taxon>Pseudomonadati</taxon>
        <taxon>Thermodesulfobacteriota</taxon>
        <taxon>Desulfovibrionia</taxon>
        <taxon>Desulfovibrionales</taxon>
        <taxon>Desulfovibrionaceae</taxon>
    </lineage>
</organism>
<dbReference type="EMBL" id="CP002431">
    <property type="protein sequence ID" value="ADU63688.1"/>
    <property type="molecule type" value="Genomic_DNA"/>
</dbReference>
<dbReference type="PANTHER" id="PTHR44757">
    <property type="entry name" value="DIGUANYLATE CYCLASE DGCP"/>
    <property type="match status" value="1"/>
</dbReference>
<reference evidence="11" key="1">
    <citation type="submission" date="2010-12" db="EMBL/GenBank/DDBJ databases">
        <title>Complete sequence of Desulfovibrio aespoeensis Aspo-2.</title>
        <authorList>
            <consortium name="US DOE Joint Genome Institute"/>
            <person name="Lucas S."/>
            <person name="Copeland A."/>
            <person name="Lapidus A."/>
            <person name="Cheng J.-F."/>
            <person name="Goodwin L."/>
            <person name="Pitluck S."/>
            <person name="Chertkov O."/>
            <person name="Misra M."/>
            <person name="Detter J.C."/>
            <person name="Han C."/>
            <person name="Tapia R."/>
            <person name="Land M."/>
            <person name="Hauser L."/>
            <person name="Kyrpides N."/>
            <person name="Ivanova N."/>
            <person name="Ovchinnikova G."/>
            <person name="Pedersen K."/>
            <person name="Jagevall S."/>
            <person name="Hazen T."/>
            <person name="Woyke T."/>
        </authorList>
    </citation>
    <scope>NUCLEOTIDE SEQUENCE [LARGE SCALE GENOMIC DNA]</scope>
    <source>
        <strain evidence="11">ATCC 700646 / DSM 10631 / Aspo-2</strain>
    </source>
</reference>
<evidence type="ECO:0000256" key="1">
    <source>
        <dbReference type="ARBA" id="ARBA00004370"/>
    </source>
</evidence>
<dbReference type="AlphaFoldDB" id="E6VWS6"/>
<dbReference type="Gene3D" id="3.30.450.350">
    <property type="entry name" value="CHASE domain"/>
    <property type="match status" value="1"/>
</dbReference>
<dbReference type="PROSITE" id="PS50112">
    <property type="entry name" value="PAS"/>
    <property type="match status" value="1"/>
</dbReference>
<dbReference type="CDD" id="cd00130">
    <property type="entry name" value="PAS"/>
    <property type="match status" value="3"/>
</dbReference>
<reference evidence="10 11" key="2">
    <citation type="journal article" date="2014" name="Genome Announc.">
        <title>Complete Genome Sequence of the Subsurface, Mesophilic Sulfate-Reducing Bacterium Desulfovibrio aespoeensis Aspo-2.</title>
        <authorList>
            <person name="Pedersen K."/>
            <person name="Bengtsson A."/>
            <person name="Edlund J."/>
            <person name="Rabe L."/>
            <person name="Hazen T."/>
            <person name="Chakraborty R."/>
            <person name="Goodwin L."/>
            <person name="Shapiro N."/>
        </authorList>
    </citation>
    <scope>NUCLEOTIDE SEQUENCE [LARGE SCALE GENOMIC DNA]</scope>
    <source>
        <strain evidence="11">ATCC 700646 / DSM 10631 / Aspo-2</strain>
    </source>
</reference>
<dbReference type="InterPro" id="IPR043128">
    <property type="entry name" value="Rev_trsase/Diguanyl_cyclase"/>
</dbReference>
<dbReference type="SMART" id="SM00091">
    <property type="entry name" value="PAS"/>
    <property type="match status" value="3"/>
</dbReference>
<keyword evidence="4 5" id="KW-0472">Membrane</keyword>
<evidence type="ECO:0000259" key="6">
    <source>
        <dbReference type="PROSITE" id="PS50112"/>
    </source>
</evidence>
<dbReference type="Gene3D" id="3.30.70.270">
    <property type="match status" value="1"/>
</dbReference>
<evidence type="ECO:0000256" key="5">
    <source>
        <dbReference type="SAM" id="Phobius"/>
    </source>
</evidence>
<feature type="domain" description="CHASE" evidence="8">
    <location>
        <begin position="68"/>
        <end position="239"/>
    </location>
</feature>
<dbReference type="OrthoDB" id="5460745at2"/>
<dbReference type="SMART" id="SM00267">
    <property type="entry name" value="GGDEF"/>
    <property type="match status" value="1"/>
</dbReference>
<evidence type="ECO:0000256" key="2">
    <source>
        <dbReference type="ARBA" id="ARBA00022692"/>
    </source>
</evidence>
<dbReference type="Pfam" id="PF03924">
    <property type="entry name" value="CHASE"/>
    <property type="match status" value="1"/>
</dbReference>
<dbReference type="GO" id="GO:0003824">
    <property type="term" value="F:catalytic activity"/>
    <property type="evidence" value="ECO:0007669"/>
    <property type="project" value="UniProtKB-ARBA"/>
</dbReference>
<feature type="domain" description="GGDEF" evidence="9">
    <location>
        <begin position="700"/>
        <end position="840"/>
    </location>
</feature>
<dbReference type="eggNOG" id="COG3452">
    <property type="taxonomic scope" value="Bacteria"/>
</dbReference>
<dbReference type="PROSITE" id="PS50839">
    <property type="entry name" value="CHASE"/>
    <property type="match status" value="1"/>
</dbReference>
<feature type="transmembrane region" description="Helical" evidence="5">
    <location>
        <begin position="255"/>
        <end position="275"/>
    </location>
</feature>
<evidence type="ECO:0000259" key="9">
    <source>
        <dbReference type="PROSITE" id="PS50887"/>
    </source>
</evidence>
<dbReference type="InterPro" id="IPR042240">
    <property type="entry name" value="CHASE_sf"/>
</dbReference>
<dbReference type="Pfam" id="PF00990">
    <property type="entry name" value="GGDEF"/>
    <property type="match status" value="1"/>
</dbReference>
<dbReference type="KEGG" id="das:Daes_2692"/>
<evidence type="ECO:0000256" key="4">
    <source>
        <dbReference type="ARBA" id="ARBA00023136"/>
    </source>
</evidence>
<dbReference type="eggNOG" id="COG5000">
    <property type="taxonomic scope" value="Bacteria"/>
</dbReference>
<dbReference type="Gene3D" id="2.10.70.100">
    <property type="match status" value="2"/>
</dbReference>
<dbReference type="InterPro" id="IPR000160">
    <property type="entry name" value="GGDEF_dom"/>
</dbReference>
<keyword evidence="3 5" id="KW-1133">Transmembrane helix</keyword>
<dbReference type="SUPFAM" id="SSF55073">
    <property type="entry name" value="Nucleotide cyclase"/>
    <property type="match status" value="1"/>
</dbReference>
<dbReference type="FunFam" id="3.30.70.270:FF:000001">
    <property type="entry name" value="Diguanylate cyclase domain protein"/>
    <property type="match status" value="1"/>
</dbReference>
<dbReference type="RefSeq" id="WP_013515594.1">
    <property type="nucleotide sequence ID" value="NC_014844.1"/>
</dbReference>
<evidence type="ECO:0000313" key="10">
    <source>
        <dbReference type="EMBL" id="ADU63688.1"/>
    </source>
</evidence>
<accession>E6VWS6</accession>
<comment type="subcellular location">
    <subcellularLocation>
        <location evidence="1">Membrane</location>
    </subcellularLocation>
</comment>
<dbReference type="eggNOG" id="COG2199">
    <property type="taxonomic scope" value="Bacteria"/>
</dbReference>
<feature type="domain" description="PAC" evidence="7">
    <location>
        <begin position="359"/>
        <end position="411"/>
    </location>
</feature>
<feature type="domain" description="PAS" evidence="6">
    <location>
        <begin position="412"/>
        <end position="463"/>
    </location>
</feature>
<dbReference type="Proteomes" id="UP000002191">
    <property type="component" value="Chromosome"/>
</dbReference>
<dbReference type="GO" id="GO:0016020">
    <property type="term" value="C:membrane"/>
    <property type="evidence" value="ECO:0007669"/>
    <property type="project" value="UniProtKB-SubCell"/>
</dbReference>
<dbReference type="STRING" id="643562.Daes_2692"/>
<dbReference type="Pfam" id="PF13426">
    <property type="entry name" value="PAS_9"/>
    <property type="match status" value="1"/>
</dbReference>
<dbReference type="HOGENOM" id="CLU_387693_0_0_7"/>
<keyword evidence="2 5" id="KW-0812">Transmembrane</keyword>
<gene>
    <name evidence="10" type="ordered locus">Daes_2692</name>
</gene>
<keyword evidence="11" id="KW-1185">Reference proteome</keyword>
<dbReference type="Gene3D" id="3.30.450.20">
    <property type="entry name" value="PAS domain"/>
    <property type="match status" value="3"/>
</dbReference>
<dbReference type="InterPro" id="IPR000700">
    <property type="entry name" value="PAS-assoc_C"/>
</dbReference>
<dbReference type="SMART" id="SM01079">
    <property type="entry name" value="CHASE"/>
    <property type="match status" value="1"/>
</dbReference>
<proteinExistence type="predicted"/>
<evidence type="ECO:0000259" key="7">
    <source>
        <dbReference type="PROSITE" id="PS50113"/>
    </source>
</evidence>
<dbReference type="InterPro" id="IPR029787">
    <property type="entry name" value="Nucleotide_cyclase"/>
</dbReference>
<dbReference type="PANTHER" id="PTHR44757:SF2">
    <property type="entry name" value="BIOFILM ARCHITECTURE MAINTENANCE PROTEIN MBAA"/>
    <property type="match status" value="1"/>
</dbReference>
<dbReference type="NCBIfam" id="TIGR00229">
    <property type="entry name" value="sensory_box"/>
    <property type="match status" value="2"/>
</dbReference>
<dbReference type="Pfam" id="PF08447">
    <property type="entry name" value="PAS_3"/>
    <property type="match status" value="2"/>
</dbReference>
<dbReference type="InterPro" id="IPR000014">
    <property type="entry name" value="PAS"/>
</dbReference>
<dbReference type="InterPro" id="IPR035965">
    <property type="entry name" value="PAS-like_dom_sf"/>
</dbReference>
<dbReference type="InterPro" id="IPR001610">
    <property type="entry name" value="PAC"/>
</dbReference>
<dbReference type="PROSITE" id="PS50887">
    <property type="entry name" value="GGDEF"/>
    <property type="match status" value="1"/>
</dbReference>
<dbReference type="CDD" id="cd01949">
    <property type="entry name" value="GGDEF"/>
    <property type="match status" value="1"/>
</dbReference>
<dbReference type="InterPro" id="IPR013655">
    <property type="entry name" value="PAS_fold_3"/>
</dbReference>